<keyword evidence="2" id="KW-1185">Reference proteome</keyword>
<name>A0A6P8SEJ1_GEOSA</name>
<dbReference type="AlphaFoldDB" id="A0A6P8SEJ1"/>
<dbReference type="InterPro" id="IPR033469">
    <property type="entry name" value="CYTH-like_dom_sf"/>
</dbReference>
<dbReference type="PANTHER" id="PTHR14586">
    <property type="entry name" value="THIAMINE-TRIPHOSPHATASE"/>
    <property type="match status" value="1"/>
</dbReference>
<dbReference type="GO" id="GO:0050333">
    <property type="term" value="F:thiamine triphosphate phosphatase activity"/>
    <property type="evidence" value="ECO:0007669"/>
    <property type="project" value="InterPro"/>
</dbReference>
<dbReference type="Proteomes" id="UP000515159">
    <property type="component" value="Chromosome 10"/>
</dbReference>
<protein>
    <submittedName>
        <fullName evidence="3">Uncharacterized protein LOC117367811</fullName>
    </submittedName>
</protein>
<organism evidence="2 3">
    <name type="scientific">Geotrypetes seraphini</name>
    <name type="common">Gaboon caecilian</name>
    <name type="synonym">Caecilia seraphini</name>
    <dbReference type="NCBI Taxonomy" id="260995"/>
    <lineage>
        <taxon>Eukaryota</taxon>
        <taxon>Metazoa</taxon>
        <taxon>Chordata</taxon>
        <taxon>Craniata</taxon>
        <taxon>Vertebrata</taxon>
        <taxon>Euteleostomi</taxon>
        <taxon>Amphibia</taxon>
        <taxon>Gymnophiona</taxon>
        <taxon>Geotrypetes</taxon>
    </lineage>
</organism>
<evidence type="ECO:0000313" key="2">
    <source>
        <dbReference type="Proteomes" id="UP000515159"/>
    </source>
</evidence>
<dbReference type="GO" id="GO:0042357">
    <property type="term" value="P:thiamine diphosphate metabolic process"/>
    <property type="evidence" value="ECO:0007669"/>
    <property type="project" value="TreeGrafter"/>
</dbReference>
<evidence type="ECO:0000256" key="1">
    <source>
        <dbReference type="SAM" id="MobiDB-lite"/>
    </source>
</evidence>
<sequence>MMEITMTSLKEPKLHTVKLKQAYWLQEDSKTKLLQLGAVCTDKVVEEHHYYDTSTYALARNEMWLSQKNQQWRLIVVHQKQERHTDMDATKGNISQKATKQCFTSAGDEEKEGCGKQDAINKDSNRESLKQKCNGSDFRNGDKHQSDKLSGEYHELLDEGEIVAHLVQFLDPVLSKDGRNMTMKEYLQPSGIQHYATYQATVTETYQLLDKYLITVHTDDASSKRAASISMDSDVQSIARGFEEMENLANELKLQHQSI</sequence>
<proteinExistence type="predicted"/>
<dbReference type="RefSeq" id="XP_033816672.1">
    <property type="nucleotide sequence ID" value="XM_033960781.1"/>
</dbReference>
<feature type="region of interest" description="Disordered" evidence="1">
    <location>
        <begin position="105"/>
        <end position="147"/>
    </location>
</feature>
<dbReference type="PANTHER" id="PTHR14586:SF1">
    <property type="entry name" value="THIAMINE-TRIPHOSPHATASE"/>
    <property type="match status" value="1"/>
</dbReference>
<dbReference type="InterPro" id="IPR039582">
    <property type="entry name" value="THTPA"/>
</dbReference>
<evidence type="ECO:0000313" key="3">
    <source>
        <dbReference type="RefSeq" id="XP_033816672.1"/>
    </source>
</evidence>
<accession>A0A6P8SEJ1</accession>
<dbReference type="InParanoid" id="A0A6P8SEJ1"/>
<gene>
    <name evidence="3" type="primary">LOC117367811</name>
</gene>
<dbReference type="OrthoDB" id="9903415at2759"/>
<reference evidence="3" key="1">
    <citation type="submission" date="2025-08" db="UniProtKB">
        <authorList>
            <consortium name="RefSeq"/>
        </authorList>
    </citation>
    <scope>IDENTIFICATION</scope>
</reference>
<dbReference type="SUPFAM" id="SSF55154">
    <property type="entry name" value="CYTH-like phosphatases"/>
    <property type="match status" value="1"/>
</dbReference>
<dbReference type="GO" id="GO:0000287">
    <property type="term" value="F:magnesium ion binding"/>
    <property type="evidence" value="ECO:0007669"/>
    <property type="project" value="TreeGrafter"/>
</dbReference>
<feature type="compositionally biased region" description="Basic and acidic residues" evidence="1">
    <location>
        <begin position="112"/>
        <end position="130"/>
    </location>
</feature>
<dbReference type="Gene3D" id="2.40.320.10">
    <property type="entry name" value="Hypothetical Protein Pfu-838710-001"/>
    <property type="match status" value="1"/>
</dbReference>
<dbReference type="GeneID" id="117367811"/>
<dbReference type="KEGG" id="gsh:117367811"/>